<keyword evidence="1" id="KW-0547">Nucleotide-binding</keyword>
<dbReference type="EMBL" id="SZYD01000007">
    <property type="protein sequence ID" value="KAD5803352.1"/>
    <property type="molecule type" value="Genomic_DNA"/>
</dbReference>
<keyword evidence="1" id="KW-0234">DNA repair</keyword>
<comment type="catalytic activity">
    <reaction evidence="1">
        <text>ATP + H2O = ADP + phosphate + H(+)</text>
        <dbReference type="Rhea" id="RHEA:13065"/>
        <dbReference type="ChEBI" id="CHEBI:15377"/>
        <dbReference type="ChEBI" id="CHEBI:15378"/>
        <dbReference type="ChEBI" id="CHEBI:30616"/>
        <dbReference type="ChEBI" id="CHEBI:43474"/>
        <dbReference type="ChEBI" id="CHEBI:456216"/>
        <dbReference type="EC" id="5.6.2.3"/>
    </reaction>
</comment>
<dbReference type="GO" id="GO:0005524">
    <property type="term" value="F:ATP binding"/>
    <property type="evidence" value="ECO:0007669"/>
    <property type="project" value="UniProtKB-KW"/>
</dbReference>
<proteinExistence type="inferred from homology"/>
<evidence type="ECO:0000256" key="2">
    <source>
        <dbReference type="SAM" id="Phobius"/>
    </source>
</evidence>
<reference evidence="4 5" key="1">
    <citation type="submission" date="2019-05" db="EMBL/GenBank/DDBJ databases">
        <title>Mikania micrantha, genome provides insights into the molecular mechanism of rapid growth.</title>
        <authorList>
            <person name="Liu B."/>
        </authorList>
    </citation>
    <scope>NUCLEOTIDE SEQUENCE [LARGE SCALE GENOMIC DNA]</scope>
    <source>
        <strain evidence="4">NLD-2019</strain>
        <tissue evidence="4">Leaf</tissue>
    </source>
</reference>
<comment type="similarity">
    <text evidence="1">Belongs to the helicase family.</text>
</comment>
<dbReference type="Proteomes" id="UP000326396">
    <property type="component" value="Linkage Group LG15"/>
</dbReference>
<keyword evidence="1" id="KW-0347">Helicase</keyword>
<dbReference type="Pfam" id="PF05970">
    <property type="entry name" value="PIF1"/>
    <property type="match status" value="1"/>
</dbReference>
<keyword evidence="2" id="KW-0812">Transmembrane</keyword>
<comment type="caution">
    <text evidence="4">The sequence shown here is derived from an EMBL/GenBank/DDBJ whole genome shotgun (WGS) entry which is preliminary data.</text>
</comment>
<dbReference type="EC" id="5.6.2.3" evidence="1"/>
<dbReference type="OrthoDB" id="1108871at2759"/>
<keyword evidence="1" id="KW-0227">DNA damage</keyword>
<keyword evidence="2" id="KW-0472">Membrane</keyword>
<protein>
    <recommendedName>
        <fullName evidence="1">ATP-dependent DNA helicase</fullName>
        <ecNumber evidence="1">5.6.2.3</ecNumber>
    </recommendedName>
</protein>
<dbReference type="GO" id="GO:0006281">
    <property type="term" value="P:DNA repair"/>
    <property type="evidence" value="ECO:0007669"/>
    <property type="project" value="UniProtKB-KW"/>
</dbReference>
<gene>
    <name evidence="4" type="ORF">E3N88_14712</name>
</gene>
<evidence type="ECO:0000256" key="1">
    <source>
        <dbReference type="RuleBase" id="RU363044"/>
    </source>
</evidence>
<keyword evidence="2" id="KW-1133">Transmembrane helix</keyword>
<keyword evidence="5" id="KW-1185">Reference proteome</keyword>
<dbReference type="InterPro" id="IPR027417">
    <property type="entry name" value="P-loop_NTPase"/>
</dbReference>
<feature type="transmembrane region" description="Helical" evidence="2">
    <location>
        <begin position="6"/>
        <end position="28"/>
    </location>
</feature>
<dbReference type="GO" id="GO:0000723">
    <property type="term" value="P:telomere maintenance"/>
    <property type="evidence" value="ECO:0007669"/>
    <property type="project" value="InterPro"/>
</dbReference>
<keyword evidence="1" id="KW-0233">DNA recombination</keyword>
<dbReference type="GO" id="GO:0006310">
    <property type="term" value="P:DNA recombination"/>
    <property type="evidence" value="ECO:0007669"/>
    <property type="project" value="UniProtKB-KW"/>
</dbReference>
<name>A0A5N6P2G9_9ASTR</name>
<accession>A0A5N6P2G9</accession>
<dbReference type="InterPro" id="IPR010285">
    <property type="entry name" value="DNA_helicase_pif1-like_DEAD"/>
</dbReference>
<dbReference type="PANTHER" id="PTHR10492:SF101">
    <property type="entry name" value="ATP-DEPENDENT DNA HELICASE"/>
    <property type="match status" value="1"/>
</dbReference>
<evidence type="ECO:0000313" key="4">
    <source>
        <dbReference type="EMBL" id="KAD5803352.1"/>
    </source>
</evidence>
<dbReference type="PANTHER" id="PTHR10492">
    <property type="match status" value="1"/>
</dbReference>
<dbReference type="SUPFAM" id="SSF52540">
    <property type="entry name" value="P-loop containing nucleoside triphosphate hydrolases"/>
    <property type="match status" value="1"/>
</dbReference>
<dbReference type="GO" id="GO:0016887">
    <property type="term" value="F:ATP hydrolysis activity"/>
    <property type="evidence" value="ECO:0007669"/>
    <property type="project" value="RHEA"/>
</dbReference>
<comment type="cofactor">
    <cofactor evidence="1">
        <name>Mg(2+)</name>
        <dbReference type="ChEBI" id="CHEBI:18420"/>
    </cofactor>
</comment>
<keyword evidence="1" id="KW-0067">ATP-binding</keyword>
<feature type="domain" description="DNA helicase Pif1-like DEAD-box helicase" evidence="3">
    <location>
        <begin position="40"/>
        <end position="248"/>
    </location>
</feature>
<organism evidence="4 5">
    <name type="scientific">Mikania micrantha</name>
    <name type="common">bitter vine</name>
    <dbReference type="NCBI Taxonomy" id="192012"/>
    <lineage>
        <taxon>Eukaryota</taxon>
        <taxon>Viridiplantae</taxon>
        <taxon>Streptophyta</taxon>
        <taxon>Embryophyta</taxon>
        <taxon>Tracheophyta</taxon>
        <taxon>Spermatophyta</taxon>
        <taxon>Magnoliopsida</taxon>
        <taxon>eudicotyledons</taxon>
        <taxon>Gunneridae</taxon>
        <taxon>Pentapetalae</taxon>
        <taxon>asterids</taxon>
        <taxon>campanulids</taxon>
        <taxon>Asterales</taxon>
        <taxon>Asteraceae</taxon>
        <taxon>Asteroideae</taxon>
        <taxon>Heliantheae alliance</taxon>
        <taxon>Eupatorieae</taxon>
        <taxon>Mikania</taxon>
    </lineage>
</organism>
<dbReference type="AlphaFoldDB" id="A0A5N6P2G9"/>
<evidence type="ECO:0000259" key="3">
    <source>
        <dbReference type="Pfam" id="PF05970"/>
    </source>
</evidence>
<dbReference type="Gene3D" id="3.40.50.300">
    <property type="entry name" value="P-loop containing nucleotide triphosphate hydrolases"/>
    <property type="match status" value="1"/>
</dbReference>
<sequence>MVGCYFFFIGSAILTFFTDVLLVCYYFFFSLSSSKFQDTDIITAVENNIGGIFFVYGYGGTGKTFLWKTLSTCIRSKGQIVINVASSGIASLLLTGGRTAHSRFHIPLNLNEDSMCYMKPNSDVAELLKETKLIICDEAPMVHKHAFEALDRTMRDILLPHESTNTGVPFGGKTIVFCGDFRQILPVIKNGTRQEIVNGSLSSSYIWNKCKLLKLTKNMRLNLENQSADLEKTKEFANWLLQLGEGNLGGINDGDTTIEIPDDLLIDAWASTLKLAMAQSNWRLRLERNREVNTQLHRSRGADETRRSLGLLLLQQLKASKFKSSILSASHASKIPSFFGKRGKQDATKIGKSIIPVAQEMGRKNQAVASKLWQQ</sequence>
<dbReference type="GO" id="GO:0043139">
    <property type="term" value="F:5'-3' DNA helicase activity"/>
    <property type="evidence" value="ECO:0007669"/>
    <property type="project" value="UniProtKB-EC"/>
</dbReference>
<evidence type="ECO:0000313" key="5">
    <source>
        <dbReference type="Proteomes" id="UP000326396"/>
    </source>
</evidence>
<keyword evidence="1" id="KW-0378">Hydrolase</keyword>